<dbReference type="InterPro" id="IPR001130">
    <property type="entry name" value="TatD-like"/>
</dbReference>
<proteinExistence type="predicted"/>
<name>A0A917TIB7_9BACI</name>
<accession>A0A917TIB7</accession>
<dbReference type="Pfam" id="PF01026">
    <property type="entry name" value="TatD_DNase"/>
    <property type="match status" value="1"/>
</dbReference>
<dbReference type="SUPFAM" id="SSF51556">
    <property type="entry name" value="Metallo-dependent hydrolases"/>
    <property type="match status" value="1"/>
</dbReference>
<dbReference type="AlphaFoldDB" id="A0A917TIB7"/>
<keyword evidence="2" id="KW-1185">Reference proteome</keyword>
<protein>
    <submittedName>
        <fullName evidence="1">Uncharacterized protein</fullName>
    </submittedName>
</protein>
<organism evidence="1 2">
    <name type="scientific">Paraliobacillus quinghaiensis</name>
    <dbReference type="NCBI Taxonomy" id="470815"/>
    <lineage>
        <taxon>Bacteria</taxon>
        <taxon>Bacillati</taxon>
        <taxon>Bacillota</taxon>
        <taxon>Bacilli</taxon>
        <taxon>Bacillales</taxon>
        <taxon>Bacillaceae</taxon>
        <taxon>Paraliobacillus</taxon>
    </lineage>
</organism>
<gene>
    <name evidence="1" type="ORF">GCM10011351_07500</name>
</gene>
<dbReference type="Proteomes" id="UP000618460">
    <property type="component" value="Unassembled WGS sequence"/>
</dbReference>
<comment type="caution">
    <text evidence="1">The sequence shown here is derived from an EMBL/GenBank/DDBJ whole genome shotgun (WGS) entry which is preliminary data.</text>
</comment>
<reference evidence="1" key="2">
    <citation type="submission" date="2020-09" db="EMBL/GenBank/DDBJ databases">
        <authorList>
            <person name="Sun Q."/>
            <person name="Zhou Y."/>
        </authorList>
    </citation>
    <scope>NUCLEOTIDE SEQUENCE</scope>
    <source>
        <strain evidence="1">CGMCC 1.6333</strain>
    </source>
</reference>
<dbReference type="EMBL" id="BMLG01000002">
    <property type="protein sequence ID" value="GGM24227.1"/>
    <property type="molecule type" value="Genomic_DNA"/>
</dbReference>
<evidence type="ECO:0000313" key="1">
    <source>
        <dbReference type="EMBL" id="GGM24227.1"/>
    </source>
</evidence>
<reference evidence="1" key="1">
    <citation type="journal article" date="2014" name="Int. J. Syst. Evol. Microbiol.">
        <title>Complete genome sequence of Corynebacterium casei LMG S-19264T (=DSM 44701T), isolated from a smear-ripened cheese.</title>
        <authorList>
            <consortium name="US DOE Joint Genome Institute (JGI-PGF)"/>
            <person name="Walter F."/>
            <person name="Albersmeier A."/>
            <person name="Kalinowski J."/>
            <person name="Ruckert C."/>
        </authorList>
    </citation>
    <scope>NUCLEOTIDE SEQUENCE</scope>
    <source>
        <strain evidence="1">CGMCC 1.6333</strain>
    </source>
</reference>
<dbReference type="PANTHER" id="PTHR46124:SF2">
    <property type="entry name" value="D-AMINOACYL-TRNA DEACYLASE"/>
    <property type="match status" value="1"/>
</dbReference>
<evidence type="ECO:0000313" key="2">
    <source>
        <dbReference type="Proteomes" id="UP000618460"/>
    </source>
</evidence>
<dbReference type="GO" id="GO:0016788">
    <property type="term" value="F:hydrolase activity, acting on ester bonds"/>
    <property type="evidence" value="ECO:0007669"/>
    <property type="project" value="InterPro"/>
</dbReference>
<dbReference type="PANTHER" id="PTHR46124">
    <property type="entry name" value="D-AMINOACYL-TRNA DEACYLASE"/>
    <property type="match status" value="1"/>
</dbReference>
<dbReference type="Gene3D" id="3.20.20.140">
    <property type="entry name" value="Metal-dependent hydrolases"/>
    <property type="match status" value="1"/>
</dbReference>
<sequence length="95" mass="11267">MTTARMIDNGYFISITPDCLYEAEIQQLIRDYPLEQMMVETDGPWPFKGPFSGKMTHPRMIHQIIQKVAELKQVQVDRIYQQVYHNTKTFYHLDS</sequence>
<dbReference type="InterPro" id="IPR032466">
    <property type="entry name" value="Metal_Hydrolase"/>
</dbReference>